<dbReference type="PANTHER" id="PTHR18964">
    <property type="entry name" value="ROK (REPRESSOR, ORF, KINASE) FAMILY"/>
    <property type="match status" value="1"/>
</dbReference>
<comment type="similarity">
    <text evidence="1">Belongs to the ROK (NagC/XylR) family.</text>
</comment>
<sequence>MTAVALAFDLGGTDLRAAIVSRAGEVRQSLTVPTRARDGVDAVLDQMASLAEKLTAQADDEIAGVGLGAPGPLDPVAGIMIAPPTLAGWHDIPVVERLSARLGLPVFLDNDANVAALGEWHYGAGRGFETVLFVTVSTGIGGGVVSHGRIFHGSRGLAVEIGHMTLSGSGPTCLCGNVGCFEALASGTALGHRGAEAALRPGGEKIAAAQSDIGRPGARAVVEAARVGDPVALALIAQEAEWLGIGLTNLLHIFSPDIVVIGGGLSNAFDLLIGGIRSVVATRAMSAYRDVVIVRAELGTNAGLVGAAGLVLPAQGVVTRGGDQT</sequence>
<comment type="caution">
    <text evidence="2">The sequence shown here is derived from an EMBL/GenBank/DDBJ whole genome shotgun (WGS) entry which is preliminary data.</text>
</comment>
<keyword evidence="3" id="KW-1185">Reference proteome</keyword>
<dbReference type="EMBL" id="JAANCM010000006">
    <property type="protein sequence ID" value="NHT76828.1"/>
    <property type="molecule type" value="Genomic_DNA"/>
</dbReference>
<name>A0AA43ZFD0_9HYPH</name>
<dbReference type="CDD" id="cd24076">
    <property type="entry name" value="ASKHA_ATPase_ROK_BsXylR-like"/>
    <property type="match status" value="1"/>
</dbReference>
<dbReference type="RefSeq" id="WP_167129723.1">
    <property type="nucleotide sequence ID" value="NZ_JAANCM010000006.1"/>
</dbReference>
<protein>
    <submittedName>
        <fullName evidence="2">ROK family protein</fullName>
    </submittedName>
</protein>
<accession>A0AA43ZFD0</accession>
<gene>
    <name evidence="2" type="ORF">G8E10_13850</name>
</gene>
<evidence type="ECO:0000256" key="1">
    <source>
        <dbReference type="ARBA" id="ARBA00006479"/>
    </source>
</evidence>
<proteinExistence type="inferred from homology"/>
<dbReference type="InterPro" id="IPR000600">
    <property type="entry name" value="ROK"/>
</dbReference>
<reference evidence="2" key="1">
    <citation type="submission" date="2020-03" db="EMBL/GenBank/DDBJ databases">
        <title>Ferranicluibacter endophyticum gen. nov., sp. nov., a new genus isolated from Rubus ulmifolius Schott. stem.</title>
        <authorList>
            <person name="Roca-Couso R."/>
            <person name="Flores-Felix J.D."/>
            <person name="Igual J.M."/>
            <person name="Rivas R."/>
        </authorList>
    </citation>
    <scope>NUCLEOTIDE SEQUENCE</scope>
    <source>
        <strain evidence="2">CRRU44</strain>
    </source>
</reference>
<dbReference type="SUPFAM" id="SSF53067">
    <property type="entry name" value="Actin-like ATPase domain"/>
    <property type="match status" value="1"/>
</dbReference>
<dbReference type="PANTHER" id="PTHR18964:SF149">
    <property type="entry name" value="BIFUNCTIONAL UDP-N-ACETYLGLUCOSAMINE 2-EPIMERASE_N-ACETYLMANNOSAMINE KINASE"/>
    <property type="match status" value="1"/>
</dbReference>
<dbReference type="Proteomes" id="UP001155840">
    <property type="component" value="Unassembled WGS sequence"/>
</dbReference>
<dbReference type="AlphaFoldDB" id="A0AA43ZFD0"/>
<evidence type="ECO:0000313" key="3">
    <source>
        <dbReference type="Proteomes" id="UP001155840"/>
    </source>
</evidence>
<dbReference type="Gene3D" id="3.30.420.40">
    <property type="match status" value="2"/>
</dbReference>
<organism evidence="2 3">
    <name type="scientific">Ferranicluibacter rubi</name>
    <dbReference type="NCBI Taxonomy" id="2715133"/>
    <lineage>
        <taxon>Bacteria</taxon>
        <taxon>Pseudomonadati</taxon>
        <taxon>Pseudomonadota</taxon>
        <taxon>Alphaproteobacteria</taxon>
        <taxon>Hyphomicrobiales</taxon>
        <taxon>Rhizobiaceae</taxon>
        <taxon>Ferranicluibacter</taxon>
    </lineage>
</organism>
<dbReference type="Pfam" id="PF00480">
    <property type="entry name" value="ROK"/>
    <property type="match status" value="1"/>
</dbReference>
<dbReference type="InterPro" id="IPR043129">
    <property type="entry name" value="ATPase_NBD"/>
</dbReference>
<evidence type="ECO:0000313" key="2">
    <source>
        <dbReference type="EMBL" id="NHT76828.1"/>
    </source>
</evidence>